<proteinExistence type="predicted"/>
<dbReference type="RefSeq" id="WP_205847932.1">
    <property type="nucleotide sequence ID" value="NZ_CP019791.1"/>
</dbReference>
<dbReference type="GO" id="GO:0016491">
    <property type="term" value="F:oxidoreductase activity"/>
    <property type="evidence" value="ECO:0007669"/>
    <property type="project" value="UniProtKB-KW"/>
</dbReference>
<protein>
    <submittedName>
        <fullName evidence="7">FAD dependent oxidoreductase</fullName>
    </submittedName>
</protein>
<sequence length="574" mass="63528" precursor="true">MKLVTKYFTAFAVSVLILLFSGCSSSINASGQSSNMGRPVYYQQVEPGEPKVVECDVAVYGGTTAGVTAAIQAADCGKKVVLFSFNRHVGGMTSGGLTATDVGDNKSIGGLARRFYERIGRIKDFSPSRAESLYRTMLDEAGVKVLLGRCLVSAELRNGRLVSIVMETGETVKAEVFVDSTYEGDLFAAANVSYYVGREPAGAYGESLAGKWQKVSYQNVYEFCGLQLSPYVVPDVPKSGLLPEISLEPAGTPGDGDLKVQAYNFRMYLTNKDGKIPFYKPKGYDPHRYALLGRFLNLDPGIRWTLNYTRRPMTDGPVQMRNGDSNNAGSFSSDYIGGNYRWPDGTYKPLSFDELPAPRRGLPMPMHELYELREQIFQDHVEYQQGLMYFLANDPQVPEKLQERVNQFGLDPDEFVETGYWPHQLYVREGRRMVSDYVMTQANCESKRTVKDSVGLASYPMDSHFCQRSVVEVDGKVTVRNDGNFGKPCPAPYPVSYRSIVPKKNECQNLLVPVCLSSSHVAYGSIRMEPVFMILGQSAGQAAALAADNNIAVQDVPYEKLRPSLIEDGQILEN</sequence>
<dbReference type="SUPFAM" id="SSF51905">
    <property type="entry name" value="FAD/NAD(P)-binding domain"/>
    <property type="match status" value="1"/>
</dbReference>
<keyword evidence="1" id="KW-0004">4Fe-4S</keyword>
<dbReference type="Gene3D" id="3.50.50.60">
    <property type="entry name" value="FAD/NAD(P)-binding domain"/>
    <property type="match status" value="1"/>
</dbReference>
<gene>
    <name evidence="7" type="ORF">STSP2_03437</name>
</gene>
<organism evidence="7 8">
    <name type="scientific">Anaerohalosphaera lusitana</name>
    <dbReference type="NCBI Taxonomy" id="1936003"/>
    <lineage>
        <taxon>Bacteria</taxon>
        <taxon>Pseudomonadati</taxon>
        <taxon>Planctomycetota</taxon>
        <taxon>Phycisphaerae</taxon>
        <taxon>Sedimentisphaerales</taxon>
        <taxon>Anaerohalosphaeraceae</taxon>
        <taxon>Anaerohalosphaera</taxon>
    </lineage>
</organism>
<evidence type="ECO:0000256" key="1">
    <source>
        <dbReference type="ARBA" id="ARBA00022485"/>
    </source>
</evidence>
<dbReference type="PANTHER" id="PTHR43498">
    <property type="entry name" value="FERREDOXIN:COB-COM HETERODISULFIDE REDUCTASE SUBUNIT A"/>
    <property type="match status" value="1"/>
</dbReference>
<reference evidence="8" key="1">
    <citation type="submission" date="2017-02" db="EMBL/GenBank/DDBJ databases">
        <title>Comparative genomics and description of representatives of a novel lineage of planctomycetes thriving in anoxic sediments.</title>
        <authorList>
            <person name="Spring S."/>
            <person name="Bunk B."/>
            <person name="Sproer C."/>
        </authorList>
    </citation>
    <scope>NUCLEOTIDE SEQUENCE [LARGE SCALE GENOMIC DNA]</scope>
    <source>
        <strain evidence="8">ST-NAGAB-D1</strain>
    </source>
</reference>
<dbReference type="Pfam" id="PF12831">
    <property type="entry name" value="FAD_oxidored"/>
    <property type="match status" value="1"/>
</dbReference>
<evidence type="ECO:0000256" key="4">
    <source>
        <dbReference type="ARBA" id="ARBA00023004"/>
    </source>
</evidence>
<keyword evidence="5" id="KW-0411">Iron-sulfur</keyword>
<keyword evidence="6" id="KW-0732">Signal</keyword>
<dbReference type="InterPro" id="IPR036188">
    <property type="entry name" value="FAD/NAD-bd_sf"/>
</dbReference>
<dbReference type="Proteomes" id="UP000189674">
    <property type="component" value="Chromosome"/>
</dbReference>
<keyword evidence="3" id="KW-0560">Oxidoreductase</keyword>
<evidence type="ECO:0000256" key="3">
    <source>
        <dbReference type="ARBA" id="ARBA00023002"/>
    </source>
</evidence>
<dbReference type="GO" id="GO:0046872">
    <property type="term" value="F:metal ion binding"/>
    <property type="evidence" value="ECO:0007669"/>
    <property type="project" value="UniProtKB-KW"/>
</dbReference>
<evidence type="ECO:0000256" key="2">
    <source>
        <dbReference type="ARBA" id="ARBA00022723"/>
    </source>
</evidence>
<dbReference type="AlphaFoldDB" id="A0A1U9NQM6"/>
<accession>A0A1U9NQM6</accession>
<keyword evidence="8" id="KW-1185">Reference proteome</keyword>
<name>A0A1U9NQM6_9BACT</name>
<evidence type="ECO:0000313" key="8">
    <source>
        <dbReference type="Proteomes" id="UP000189674"/>
    </source>
</evidence>
<dbReference type="PROSITE" id="PS51257">
    <property type="entry name" value="PROKAR_LIPOPROTEIN"/>
    <property type="match status" value="1"/>
</dbReference>
<evidence type="ECO:0000256" key="6">
    <source>
        <dbReference type="SAM" id="SignalP"/>
    </source>
</evidence>
<dbReference type="EMBL" id="CP019791">
    <property type="protein sequence ID" value="AQT70231.1"/>
    <property type="molecule type" value="Genomic_DNA"/>
</dbReference>
<evidence type="ECO:0000313" key="7">
    <source>
        <dbReference type="EMBL" id="AQT70231.1"/>
    </source>
</evidence>
<dbReference type="GO" id="GO:0051539">
    <property type="term" value="F:4 iron, 4 sulfur cluster binding"/>
    <property type="evidence" value="ECO:0007669"/>
    <property type="project" value="UniProtKB-KW"/>
</dbReference>
<feature type="signal peptide" evidence="6">
    <location>
        <begin position="1"/>
        <end position="29"/>
    </location>
</feature>
<dbReference type="KEGG" id="alus:STSP2_03437"/>
<dbReference type="STRING" id="1936003.STSP2_03437"/>
<keyword evidence="2" id="KW-0479">Metal-binding</keyword>
<dbReference type="PANTHER" id="PTHR43498:SF1">
    <property type="entry name" value="COB--COM HETERODISULFIDE REDUCTASE IRON-SULFUR SUBUNIT A"/>
    <property type="match status" value="1"/>
</dbReference>
<dbReference type="InterPro" id="IPR039650">
    <property type="entry name" value="HdrA-like"/>
</dbReference>
<keyword evidence="4" id="KW-0408">Iron</keyword>
<evidence type="ECO:0000256" key="5">
    <source>
        <dbReference type="ARBA" id="ARBA00023014"/>
    </source>
</evidence>
<feature type="chain" id="PRO_5013318927" evidence="6">
    <location>
        <begin position="30"/>
        <end position="574"/>
    </location>
</feature>